<protein>
    <submittedName>
        <fullName evidence="1">Uncharacterized protein</fullName>
    </submittedName>
</protein>
<sequence length="194" mass="22664">MTQNSHTPYIPIWYTPENVAKYKNTAESVSRQINIDKIQPLPRLNLVALDEVHGEYELELLSKAESYGLKIPYIDAFSLNSSNKQEVDFGELEYLVCLYENLDEEGLELAERARVWHMPIKEYHLKDIYKLRFEIEDYEKQLDEASTLWIGWETDTYDPQGLAEAIAEARGEAEEDHRNYIWVKNSVYRAGRGV</sequence>
<evidence type="ECO:0000313" key="1">
    <source>
        <dbReference type="EMBL" id="WPY01492.1"/>
    </source>
</evidence>
<accession>A0ABZ0UXZ6</accession>
<reference evidence="1 2" key="1">
    <citation type="submission" date="2022-10" db="EMBL/GenBank/DDBJ databases">
        <title>Host association and intracellularity evolved multiple times independently in the Rickettsiales.</title>
        <authorList>
            <person name="Castelli M."/>
            <person name="Nardi T."/>
            <person name="Gammuto L."/>
            <person name="Bellinzona G."/>
            <person name="Sabaneyeva E."/>
            <person name="Potekhin A."/>
            <person name="Serra V."/>
            <person name="Petroni G."/>
            <person name="Sassera D."/>
        </authorList>
    </citation>
    <scope>NUCLEOTIDE SEQUENCE [LARGE SCALE GENOMIC DNA]</scope>
    <source>
        <strain evidence="1 2">Kr 154-4</strain>
        <plasmid evidence="1 2">unnamed1</plasmid>
    </source>
</reference>
<dbReference type="Proteomes" id="UP001326613">
    <property type="component" value="Plasmid unnamed1"/>
</dbReference>
<evidence type="ECO:0000313" key="2">
    <source>
        <dbReference type="Proteomes" id="UP001326613"/>
    </source>
</evidence>
<dbReference type="RefSeq" id="WP_323738965.1">
    <property type="nucleotide sequence ID" value="NZ_CP112933.1"/>
</dbReference>
<geneLocation type="plasmid" evidence="1 2">
    <name>unnamed1</name>
</geneLocation>
<organism evidence="1 2">
    <name type="scientific">Candidatus Trichorickettsia mobilis</name>
    <dbReference type="NCBI Taxonomy" id="1346319"/>
    <lineage>
        <taxon>Bacteria</taxon>
        <taxon>Pseudomonadati</taxon>
        <taxon>Pseudomonadota</taxon>
        <taxon>Alphaproteobacteria</taxon>
        <taxon>Rickettsiales</taxon>
        <taxon>Rickettsiaceae</taxon>
        <taxon>Rickettsieae</taxon>
        <taxon>Candidatus Trichorickettsia</taxon>
    </lineage>
</organism>
<proteinExistence type="predicted"/>
<dbReference type="EMBL" id="CP112933">
    <property type="protein sequence ID" value="WPY01492.1"/>
    <property type="molecule type" value="Genomic_DNA"/>
</dbReference>
<keyword evidence="2" id="KW-1185">Reference proteome</keyword>
<keyword evidence="1" id="KW-0614">Plasmid</keyword>
<name>A0ABZ0UXZ6_9RICK</name>
<gene>
    <name evidence="1" type="ORF">Trichorick_01405</name>
</gene>